<evidence type="ECO:0000313" key="10">
    <source>
        <dbReference type="Proteomes" id="UP000272474"/>
    </source>
</evidence>
<evidence type="ECO:0000256" key="6">
    <source>
        <dbReference type="ARBA" id="ARBA00023136"/>
    </source>
</evidence>
<organism evidence="9 10">
    <name type="scientific">Streptomyces hoynatensis</name>
    <dbReference type="NCBI Taxonomy" id="1141874"/>
    <lineage>
        <taxon>Bacteria</taxon>
        <taxon>Bacillati</taxon>
        <taxon>Actinomycetota</taxon>
        <taxon>Actinomycetes</taxon>
        <taxon>Kitasatosporales</taxon>
        <taxon>Streptomycetaceae</taxon>
        <taxon>Streptomyces</taxon>
    </lineage>
</organism>
<evidence type="ECO:0000256" key="4">
    <source>
        <dbReference type="ARBA" id="ARBA00022692"/>
    </source>
</evidence>
<dbReference type="EMBL" id="RBAL01000002">
    <property type="protein sequence ID" value="RKN45609.1"/>
    <property type="molecule type" value="Genomic_DNA"/>
</dbReference>
<dbReference type="InterPro" id="IPR024962">
    <property type="entry name" value="YukD-like"/>
</dbReference>
<feature type="transmembrane region" description="Helical" evidence="7">
    <location>
        <begin position="427"/>
        <end position="450"/>
    </location>
</feature>
<dbReference type="InterPro" id="IPR044049">
    <property type="entry name" value="EccD_transm"/>
</dbReference>
<feature type="transmembrane region" description="Helical" evidence="7">
    <location>
        <begin position="349"/>
        <end position="371"/>
    </location>
</feature>
<evidence type="ECO:0000256" key="5">
    <source>
        <dbReference type="ARBA" id="ARBA00022989"/>
    </source>
</evidence>
<dbReference type="GO" id="GO:0005886">
    <property type="term" value="C:plasma membrane"/>
    <property type="evidence" value="ECO:0007669"/>
    <property type="project" value="UniProtKB-SubCell"/>
</dbReference>
<dbReference type="Pfam" id="PF08817">
    <property type="entry name" value="YukD"/>
    <property type="match status" value="1"/>
</dbReference>
<keyword evidence="5 7" id="KW-1133">Transmembrane helix</keyword>
<dbReference type="Proteomes" id="UP000272474">
    <property type="component" value="Unassembled WGS sequence"/>
</dbReference>
<sequence>MTVTDPAGSPSFGTAVTAAQAAGAPATATAGGPAALDSAADGFLRIGLAGPTGRADLAVPAAVPLARLLPALLRHAGQQPGQDGGTRHGGWVVRRTDGTLLDPALSLHAQGVREGDLLFLGHGDQDATPPLYDDVVEVIGEQGVRSPWSAAGTRRAAAALTALAVLAACAALAVAPGRTPGWLGLGTAVLALAVGALAARGFADVRAGTFACVLAAPPAMTGAVRLLGTGDGWGAEHLLLACAVLAAAGALGPVLAGGGDGTFTCLVTAGVLAAPGAALCVLWEVEPGRAAAVAAPLALALTPLWPAAALRAARLPAPEVAATAEDLAALPSQPAHERLRARVARARRLLTGMLTGAHLVAAGGTLLLFAADAPWESLLGAALIVLMLLRVRLFREAPQAVVPLVAALASAAGAVALLVAHHHGDTLALLGVTLPAALTAALVAGAVALFAGRTRANPRLARSLDVLETLLLLAVVPLVLAVFQVYTALLDLRA</sequence>
<feature type="transmembrane region" description="Helical" evidence="7">
    <location>
        <begin position="207"/>
        <end position="226"/>
    </location>
</feature>
<feature type="transmembrane region" description="Helical" evidence="7">
    <location>
        <begin position="181"/>
        <end position="200"/>
    </location>
</feature>
<comment type="caution">
    <text evidence="9">The sequence shown here is derived from an EMBL/GenBank/DDBJ whole genome shotgun (WGS) entry which is preliminary data.</text>
</comment>
<feature type="transmembrane region" description="Helical" evidence="7">
    <location>
        <begin position="156"/>
        <end position="175"/>
    </location>
</feature>
<evidence type="ECO:0000259" key="8">
    <source>
        <dbReference type="Pfam" id="PF19053"/>
    </source>
</evidence>
<evidence type="ECO:0000256" key="7">
    <source>
        <dbReference type="SAM" id="Phobius"/>
    </source>
</evidence>
<dbReference type="InterPro" id="IPR006707">
    <property type="entry name" value="T7SS_EccD"/>
</dbReference>
<feature type="transmembrane region" description="Helical" evidence="7">
    <location>
        <begin position="470"/>
        <end position="489"/>
    </location>
</feature>
<dbReference type="Gene3D" id="3.10.20.90">
    <property type="entry name" value="Phosphatidylinositol 3-kinase Catalytic Subunit, Chain A, domain 1"/>
    <property type="match status" value="1"/>
</dbReference>
<dbReference type="AlphaFoldDB" id="A0A3A9ZBX2"/>
<evidence type="ECO:0000256" key="3">
    <source>
        <dbReference type="ARBA" id="ARBA00022475"/>
    </source>
</evidence>
<feature type="transmembrane region" description="Helical" evidence="7">
    <location>
        <begin position="400"/>
        <end position="421"/>
    </location>
</feature>
<keyword evidence="10" id="KW-1185">Reference proteome</keyword>
<dbReference type="OrthoDB" id="4156660at2"/>
<evidence type="ECO:0000313" key="9">
    <source>
        <dbReference type="EMBL" id="RKN45609.1"/>
    </source>
</evidence>
<dbReference type="RefSeq" id="WP_120675485.1">
    <property type="nucleotide sequence ID" value="NZ_RBAL01000002.1"/>
</dbReference>
<protein>
    <submittedName>
        <fullName evidence="9">Type VII secretion integral membrane protein EccD</fullName>
    </submittedName>
</protein>
<keyword evidence="3" id="KW-1003">Cell membrane</keyword>
<dbReference type="NCBIfam" id="TIGR03920">
    <property type="entry name" value="T7SS_EccD"/>
    <property type="match status" value="1"/>
</dbReference>
<evidence type="ECO:0000256" key="1">
    <source>
        <dbReference type="ARBA" id="ARBA00004651"/>
    </source>
</evidence>
<proteinExistence type="inferred from homology"/>
<feature type="transmembrane region" description="Helical" evidence="7">
    <location>
        <begin position="238"/>
        <end position="256"/>
    </location>
</feature>
<comment type="similarity">
    <text evidence="2">Belongs to the EccD/Snm4 family.</text>
</comment>
<feature type="domain" description="EccD-like transmembrane" evidence="8">
    <location>
        <begin position="153"/>
        <end position="491"/>
    </location>
</feature>
<feature type="transmembrane region" description="Helical" evidence="7">
    <location>
        <begin position="377"/>
        <end position="393"/>
    </location>
</feature>
<reference evidence="9 10" key="1">
    <citation type="journal article" date="2014" name="Int. J. Syst. Evol. Microbiol.">
        <title>Streptomyces hoynatensis sp. nov., isolated from deep marine sediment.</title>
        <authorList>
            <person name="Veyisoglu A."/>
            <person name="Sahin N."/>
        </authorList>
    </citation>
    <scope>NUCLEOTIDE SEQUENCE [LARGE SCALE GENOMIC DNA]</scope>
    <source>
        <strain evidence="9 10">KCTC 29097</strain>
    </source>
</reference>
<keyword evidence="6 7" id="KW-0472">Membrane</keyword>
<gene>
    <name evidence="9" type="primary">eccD</name>
    <name evidence="9" type="ORF">D7294_03810</name>
</gene>
<evidence type="ECO:0000256" key="2">
    <source>
        <dbReference type="ARBA" id="ARBA00006162"/>
    </source>
</evidence>
<accession>A0A3A9ZBX2</accession>
<dbReference type="Pfam" id="PF19053">
    <property type="entry name" value="EccD"/>
    <property type="match status" value="1"/>
</dbReference>
<comment type="subcellular location">
    <subcellularLocation>
        <location evidence="1">Cell membrane</location>
        <topology evidence="1">Multi-pass membrane protein</topology>
    </subcellularLocation>
</comment>
<dbReference type="PIRSF" id="PIRSF017804">
    <property type="entry name" value="Secretion_EccD1"/>
    <property type="match status" value="1"/>
</dbReference>
<name>A0A3A9ZBX2_9ACTN</name>
<keyword evidence="4 7" id="KW-0812">Transmembrane</keyword>